<feature type="transmembrane region" description="Helical" evidence="8">
    <location>
        <begin position="174"/>
        <end position="196"/>
    </location>
</feature>
<evidence type="ECO:0000313" key="12">
    <source>
        <dbReference type="EMBL" id="KAK0387009.1"/>
    </source>
</evidence>
<dbReference type="PANTHER" id="PTHR13018:SF149">
    <property type="entry name" value="DOMAIN PROTEIN, PUTATIVE (AFU_ORTHOLOGUE AFUA_3G11660)-RELATED"/>
    <property type="match status" value="1"/>
</dbReference>
<dbReference type="Pfam" id="PF02714">
    <property type="entry name" value="RSN1_7TM"/>
    <property type="match status" value="1"/>
</dbReference>
<feature type="transmembrane region" description="Helical" evidence="8">
    <location>
        <begin position="41"/>
        <end position="62"/>
    </location>
</feature>
<evidence type="ECO:0000259" key="11">
    <source>
        <dbReference type="Pfam" id="PF14703"/>
    </source>
</evidence>
<gene>
    <name evidence="12" type="ORF">NLU13_5323</name>
</gene>
<dbReference type="Proteomes" id="UP001175261">
    <property type="component" value="Unassembled WGS sequence"/>
</dbReference>
<evidence type="ECO:0000313" key="13">
    <source>
        <dbReference type="Proteomes" id="UP001175261"/>
    </source>
</evidence>
<evidence type="ECO:0000256" key="6">
    <source>
        <dbReference type="ARBA" id="ARBA00023136"/>
    </source>
</evidence>
<keyword evidence="4 8" id="KW-0812">Transmembrane</keyword>
<comment type="similarity">
    <text evidence="2">Belongs to the CSC1 (TC 1.A.17) family.</text>
</comment>
<evidence type="ECO:0000256" key="7">
    <source>
        <dbReference type="SAM" id="MobiDB-lite"/>
    </source>
</evidence>
<comment type="subcellular location">
    <subcellularLocation>
        <location evidence="1">Membrane</location>
        <topology evidence="1">Multi-pass membrane protein</topology>
    </subcellularLocation>
</comment>
<feature type="transmembrane region" description="Helical" evidence="8">
    <location>
        <begin position="447"/>
        <end position="469"/>
    </location>
</feature>
<evidence type="ECO:0008006" key="14">
    <source>
        <dbReference type="Google" id="ProtNLM"/>
    </source>
</evidence>
<dbReference type="InterPro" id="IPR045122">
    <property type="entry name" value="Csc1-like"/>
</dbReference>
<dbReference type="InterPro" id="IPR032880">
    <property type="entry name" value="CSC1/OSCA1-like_N"/>
</dbReference>
<dbReference type="PANTHER" id="PTHR13018">
    <property type="entry name" value="PROBABLE MEMBRANE PROTEIN DUF221-RELATED"/>
    <property type="match status" value="1"/>
</dbReference>
<dbReference type="InterPro" id="IPR027815">
    <property type="entry name" value="CSC1/OSCA1-like_cyt"/>
</dbReference>
<evidence type="ECO:0000256" key="5">
    <source>
        <dbReference type="ARBA" id="ARBA00022989"/>
    </source>
</evidence>
<dbReference type="Pfam" id="PF13967">
    <property type="entry name" value="RSN1_TM"/>
    <property type="match status" value="1"/>
</dbReference>
<feature type="transmembrane region" description="Helical" evidence="8">
    <location>
        <begin position="126"/>
        <end position="145"/>
    </location>
</feature>
<keyword evidence="3" id="KW-0813">Transport</keyword>
<comment type="caution">
    <text evidence="12">The sequence shown here is derived from an EMBL/GenBank/DDBJ whole genome shotgun (WGS) entry which is preliminary data.</text>
</comment>
<feature type="domain" description="CSC1/OSCA1-like cytosolic" evidence="11">
    <location>
        <begin position="218"/>
        <end position="387"/>
    </location>
</feature>
<keyword evidence="13" id="KW-1185">Reference proteome</keyword>
<dbReference type="GO" id="GO:0005886">
    <property type="term" value="C:plasma membrane"/>
    <property type="evidence" value="ECO:0007669"/>
    <property type="project" value="TreeGrafter"/>
</dbReference>
<name>A0AA39GI97_SARSR</name>
<evidence type="ECO:0000256" key="1">
    <source>
        <dbReference type="ARBA" id="ARBA00004141"/>
    </source>
</evidence>
<keyword evidence="6 8" id="KW-0472">Membrane</keyword>
<dbReference type="GO" id="GO:0005227">
    <property type="term" value="F:calcium-activated cation channel activity"/>
    <property type="evidence" value="ECO:0007669"/>
    <property type="project" value="InterPro"/>
</dbReference>
<feature type="transmembrane region" description="Helical" evidence="8">
    <location>
        <begin position="667"/>
        <end position="685"/>
    </location>
</feature>
<feature type="compositionally biased region" description="Low complexity" evidence="7">
    <location>
        <begin position="871"/>
        <end position="884"/>
    </location>
</feature>
<reference evidence="12" key="1">
    <citation type="submission" date="2022-10" db="EMBL/GenBank/DDBJ databases">
        <title>Determination and structural analysis of whole genome sequence of Sarocladium strictum F4-1.</title>
        <authorList>
            <person name="Hu L."/>
            <person name="Jiang Y."/>
        </authorList>
    </citation>
    <scope>NUCLEOTIDE SEQUENCE</scope>
    <source>
        <strain evidence="12">F4-1</strain>
    </source>
</reference>
<dbReference type="AlphaFoldDB" id="A0AA39GI97"/>
<sequence length="1025" mass="115179">MEHNYHLFPRQDQQDHDKSGGEQLLELLEDPFKGQLAAASVYSAAAISLSVTAAIAVAFSFLRPYHQVIYAPKSKHADEKHAPPALGKAPWSWLLVVWKTKEEQLVDQIGMDATIFLRFLRMIRNLFLVLTVIGVAIVVPVNVAHSGKGTTNDLSGQNGWLMRITPLGIWEGAVWSQVALAWSFNFIIMGFLWWNYRKVLALRRRYFESQEYQQSLHSRTLMMWDIPKQGCSDEGLARIIDEVVPNSSFARTAIARNVKDLPNLIKEHDKAVRKLEEVLAKYLKNPSQLPPARPTCKPSKKDRSYGTYAKGQKLDAIEYYTQRIRDLEVEIKEVRAAVDKRSSLPYGFASYSDIAEAHNIAYALRKKKPHGATVKLAPRPNDIIWDNMPLTAAARSRKRWFNNFWIALLTVFWIVPNAFIAVFLVNLNNLGQLWPAFQRELIKNTNTWGAVQGIAAPALTSLVYLLLPIMFRRMAMNSGDKTKTGRERHVLAKLFSFFIFNNLIIFNIFSSLWALIANIVRSADNGKDVWKEILRQKIAAGVFTALCQNSVFWVTYLLQRQLGAAVDLAQLWPLITAFWVKTFSSPTPRELIEATAPPPFDYAPYYNYFLFYAAVTICLAGIQPLVLPATALYFIIDAWLKKYLLLYRFVTKTESGGMFWRVVFNRMIFVTILGNLVVLLTTWVRGDGQHIQFYSVCPLPFIMIGFKFYCRNVFDDKIRYYSTRNVSKHAEDGLNNKEARQRSERLASRFGHPALYKRLITPMVHQKAQNLLPSIYKGRLTGGREEDPDDTMTVSGYSDMYALSAMQGGKPGKSANAVPGFEIVSENKMDFQYFKNRAEFTDEHGGSEIYGITRPSTPGSFGDGRSDFYAPSRPDSPGSGRSTPFRPGHMQPGSGEPMDTSYTAYRPPAAGFHAQQTSGVERGRSPLYAHDNSSATGLVRGAVPIASMPGSRDHSLDSVRMTPSAGFRSPPVQTPAGMTVGALGGGPQGYSGLAQGEEDNDMGDPAQYDYFRGSRQTRRNPGEGW</sequence>
<dbReference type="EMBL" id="JAPDFR010000004">
    <property type="protein sequence ID" value="KAK0387009.1"/>
    <property type="molecule type" value="Genomic_DNA"/>
</dbReference>
<feature type="region of interest" description="Disordered" evidence="7">
    <location>
        <begin position="966"/>
        <end position="1025"/>
    </location>
</feature>
<keyword evidence="5 8" id="KW-1133">Transmembrane helix</keyword>
<dbReference type="InterPro" id="IPR003864">
    <property type="entry name" value="CSC1/OSCA1-like_7TM"/>
</dbReference>
<dbReference type="Pfam" id="PF14703">
    <property type="entry name" value="PHM7_cyt"/>
    <property type="match status" value="1"/>
</dbReference>
<proteinExistence type="inferred from homology"/>
<feature type="region of interest" description="Disordered" evidence="7">
    <location>
        <begin position="845"/>
        <end position="904"/>
    </location>
</feature>
<feature type="transmembrane region" description="Helical" evidence="8">
    <location>
        <begin position="490"/>
        <end position="516"/>
    </location>
</feature>
<evidence type="ECO:0000256" key="2">
    <source>
        <dbReference type="ARBA" id="ARBA00007779"/>
    </source>
</evidence>
<evidence type="ECO:0000259" key="9">
    <source>
        <dbReference type="Pfam" id="PF02714"/>
    </source>
</evidence>
<feature type="transmembrane region" description="Helical" evidence="8">
    <location>
        <begin position="404"/>
        <end position="427"/>
    </location>
</feature>
<feature type="transmembrane region" description="Helical" evidence="8">
    <location>
        <begin position="609"/>
        <end position="636"/>
    </location>
</feature>
<evidence type="ECO:0000256" key="4">
    <source>
        <dbReference type="ARBA" id="ARBA00022692"/>
    </source>
</evidence>
<evidence type="ECO:0000259" key="10">
    <source>
        <dbReference type="Pfam" id="PF13967"/>
    </source>
</evidence>
<feature type="domain" description="CSC1/OSCA1-like N-terminal transmembrane" evidence="10">
    <location>
        <begin position="41"/>
        <end position="194"/>
    </location>
</feature>
<accession>A0AA39GI97</accession>
<evidence type="ECO:0000256" key="3">
    <source>
        <dbReference type="ARBA" id="ARBA00022448"/>
    </source>
</evidence>
<evidence type="ECO:0000256" key="8">
    <source>
        <dbReference type="SAM" id="Phobius"/>
    </source>
</evidence>
<organism evidence="12 13">
    <name type="scientific">Sarocladium strictum</name>
    <name type="common">Black bundle disease fungus</name>
    <name type="synonym">Acremonium strictum</name>
    <dbReference type="NCBI Taxonomy" id="5046"/>
    <lineage>
        <taxon>Eukaryota</taxon>
        <taxon>Fungi</taxon>
        <taxon>Dikarya</taxon>
        <taxon>Ascomycota</taxon>
        <taxon>Pezizomycotina</taxon>
        <taxon>Sordariomycetes</taxon>
        <taxon>Hypocreomycetidae</taxon>
        <taxon>Hypocreales</taxon>
        <taxon>Sarocladiaceae</taxon>
        <taxon>Sarocladium</taxon>
    </lineage>
</organism>
<protein>
    <recommendedName>
        <fullName evidence="14">DUF221-domain-containing protein</fullName>
    </recommendedName>
</protein>
<feature type="domain" description="CSC1/OSCA1-like 7TM region" evidence="9">
    <location>
        <begin position="398"/>
        <end position="680"/>
    </location>
</feature>